<protein>
    <submittedName>
        <fullName evidence="2">Uracil-DNA glycosylase</fullName>
    </submittedName>
</protein>
<reference evidence="2 3" key="1">
    <citation type="submission" date="2019-10" db="EMBL/GenBank/DDBJ databases">
        <title>Deinococcus sp. isolated from soil.</title>
        <authorList>
            <person name="Li Y."/>
            <person name="Wang J."/>
        </authorList>
    </citation>
    <scope>NUCLEOTIDE SEQUENCE [LARGE SCALE GENOMIC DNA]</scope>
    <source>
        <strain evidence="2 3">SDU3-2</strain>
    </source>
</reference>
<dbReference type="SMART" id="SM00986">
    <property type="entry name" value="UDG"/>
    <property type="match status" value="1"/>
</dbReference>
<name>A0A7X1NWE1_9DEIO</name>
<proteinExistence type="predicted"/>
<sequence length="198" mass="21583">METRSLRSEEVRQARCGRVLDPHIAPLNRWAGERSSRTGQWLPFFDPADGGVGARVLLLLESPGPVVSRTRFVSVDNPDGTAENMRCLLHLSGLRRSDVVLWNAVPWQMSEGGVVTPRPAQYAEAAPLTREVLALLPQLQAVVLVGKHAQQAWLAVQSPLPAFSCPHPSPQNFNSRREEAAKALTALVGVYGRLLPAG</sequence>
<evidence type="ECO:0000313" key="2">
    <source>
        <dbReference type="EMBL" id="MPY67027.1"/>
    </source>
</evidence>
<dbReference type="Gene3D" id="3.40.470.10">
    <property type="entry name" value="Uracil-DNA glycosylase-like domain"/>
    <property type="match status" value="1"/>
</dbReference>
<organism evidence="2 3">
    <name type="scientific">Deinococcus terrestris</name>
    <dbReference type="NCBI Taxonomy" id="2651870"/>
    <lineage>
        <taxon>Bacteria</taxon>
        <taxon>Thermotogati</taxon>
        <taxon>Deinococcota</taxon>
        <taxon>Deinococci</taxon>
        <taxon>Deinococcales</taxon>
        <taxon>Deinococcaceae</taxon>
        <taxon>Deinococcus</taxon>
    </lineage>
</organism>
<accession>A0A7X1NWE1</accession>
<keyword evidence="3" id="KW-1185">Reference proteome</keyword>
<dbReference type="AlphaFoldDB" id="A0A7X1NWE1"/>
<evidence type="ECO:0000259" key="1">
    <source>
        <dbReference type="SMART" id="SM00986"/>
    </source>
</evidence>
<comment type="caution">
    <text evidence="2">The sequence shown here is derived from an EMBL/GenBank/DDBJ whole genome shotgun (WGS) entry which is preliminary data.</text>
</comment>
<dbReference type="InterPro" id="IPR005122">
    <property type="entry name" value="Uracil-DNA_glycosylase-like"/>
</dbReference>
<gene>
    <name evidence="2" type="ORF">F8S09_10050</name>
</gene>
<dbReference type="InterPro" id="IPR036895">
    <property type="entry name" value="Uracil-DNA_glycosylase-like_sf"/>
</dbReference>
<dbReference type="Proteomes" id="UP000484842">
    <property type="component" value="Unassembled WGS sequence"/>
</dbReference>
<dbReference type="SUPFAM" id="SSF52141">
    <property type="entry name" value="Uracil-DNA glycosylase-like"/>
    <property type="match status" value="1"/>
</dbReference>
<dbReference type="EMBL" id="WBSL01000004">
    <property type="protein sequence ID" value="MPY67027.1"/>
    <property type="molecule type" value="Genomic_DNA"/>
</dbReference>
<feature type="domain" description="Uracil-DNA glycosylase-like" evidence="1">
    <location>
        <begin position="47"/>
        <end position="185"/>
    </location>
</feature>
<dbReference type="Pfam" id="PF03167">
    <property type="entry name" value="UDG"/>
    <property type="match status" value="1"/>
</dbReference>
<dbReference type="CDD" id="cd10035">
    <property type="entry name" value="UDG_like"/>
    <property type="match status" value="1"/>
</dbReference>
<dbReference type="SMART" id="SM00987">
    <property type="entry name" value="UreE_C"/>
    <property type="match status" value="1"/>
</dbReference>
<evidence type="ECO:0000313" key="3">
    <source>
        <dbReference type="Proteomes" id="UP000484842"/>
    </source>
</evidence>